<comment type="similarity">
    <text evidence="2">Belongs to the USE1 family.</text>
</comment>
<dbReference type="GeneID" id="64857251"/>
<evidence type="ECO:0000256" key="6">
    <source>
        <dbReference type="ARBA" id="ARBA00022892"/>
    </source>
</evidence>
<sequence>MDETKIETPFLRYLLSTKAAVNLSKVRERSLNIDDITNTEKVTTYQTKYGQLEFDIERAQYDSLNLLRQEYKEKEMKLRTRRYSIDFDKEQTGLETINSARNESVKSTGTDGNDDSVQELRERLLGNRQNRVDLDENGIAKSVDKQIEDQDNMQNELVDNMSKLVRNLKEGAVAFQNALDEDEKVLGAAEIGIQVASRGLLDVTGKLTKYDKKKLGYMFYITTFLFMFIGLILTFVIIKLFPAL</sequence>
<comment type="caution">
    <text evidence="12">The sequence shown here is derived from an EMBL/GenBank/DDBJ whole genome shotgun (WGS) entry which is preliminary data.</text>
</comment>
<feature type="transmembrane region" description="Helical" evidence="11">
    <location>
        <begin position="217"/>
        <end position="241"/>
    </location>
</feature>
<dbReference type="CDD" id="cd15860">
    <property type="entry name" value="SNARE_USE1"/>
    <property type="match status" value="1"/>
</dbReference>
<protein>
    <submittedName>
        <fullName evidence="12">Similar to Saccharomyces cerevisiae YGL098W USE1 Essential SNARE protein localized to the ER, involved in retrograde traffic from the Golgi to the ER</fullName>
    </submittedName>
</protein>
<evidence type="ECO:0000313" key="12">
    <source>
        <dbReference type="EMBL" id="CAB4254263.1"/>
    </source>
</evidence>
<evidence type="ECO:0000256" key="8">
    <source>
        <dbReference type="ARBA" id="ARBA00022989"/>
    </source>
</evidence>
<evidence type="ECO:0000256" key="2">
    <source>
        <dbReference type="ARBA" id="ARBA00007891"/>
    </source>
</evidence>
<dbReference type="GO" id="GO:0006890">
    <property type="term" value="P:retrograde vesicle-mediated transport, Golgi to endoplasmic reticulum"/>
    <property type="evidence" value="ECO:0007669"/>
    <property type="project" value="TreeGrafter"/>
</dbReference>
<keyword evidence="13" id="KW-1185">Reference proteome</keyword>
<dbReference type="RefSeq" id="XP_041406107.1">
    <property type="nucleotide sequence ID" value="XM_041550173.1"/>
</dbReference>
<dbReference type="EMBL" id="CAEFZW010000004">
    <property type="protein sequence ID" value="CAB4254263.1"/>
    <property type="molecule type" value="Genomic_DNA"/>
</dbReference>
<organism evidence="12 13">
    <name type="scientific">Maudiozyma barnettii</name>
    <dbReference type="NCBI Taxonomy" id="61262"/>
    <lineage>
        <taxon>Eukaryota</taxon>
        <taxon>Fungi</taxon>
        <taxon>Dikarya</taxon>
        <taxon>Ascomycota</taxon>
        <taxon>Saccharomycotina</taxon>
        <taxon>Saccharomycetes</taxon>
        <taxon>Saccharomycetales</taxon>
        <taxon>Saccharomycetaceae</taxon>
        <taxon>Maudiozyma</taxon>
    </lineage>
</organism>
<feature type="compositionally biased region" description="Polar residues" evidence="10">
    <location>
        <begin position="96"/>
        <end position="111"/>
    </location>
</feature>
<comment type="subcellular location">
    <subcellularLocation>
        <location evidence="1">Endoplasmic reticulum membrane</location>
        <topology evidence="1">Single-pass type IV membrane protein</topology>
    </subcellularLocation>
</comment>
<evidence type="ECO:0000256" key="3">
    <source>
        <dbReference type="ARBA" id="ARBA00022448"/>
    </source>
</evidence>
<dbReference type="PANTHER" id="PTHR13050:SF7">
    <property type="entry name" value="VESICLE TRANSPORT PROTEIN USE1"/>
    <property type="match status" value="1"/>
</dbReference>
<evidence type="ECO:0000256" key="4">
    <source>
        <dbReference type="ARBA" id="ARBA00022692"/>
    </source>
</evidence>
<keyword evidence="3" id="KW-0813">Transport</keyword>
<keyword evidence="4 11" id="KW-0812">Transmembrane</keyword>
<keyword evidence="6" id="KW-0931">ER-Golgi transport</keyword>
<name>A0A8H2VFJ6_9SACH</name>
<dbReference type="GO" id="GO:0031201">
    <property type="term" value="C:SNARE complex"/>
    <property type="evidence" value="ECO:0007669"/>
    <property type="project" value="TreeGrafter"/>
</dbReference>
<dbReference type="GO" id="GO:0005484">
    <property type="term" value="F:SNAP receptor activity"/>
    <property type="evidence" value="ECO:0007669"/>
    <property type="project" value="TreeGrafter"/>
</dbReference>
<reference evidence="12 13" key="1">
    <citation type="submission" date="2020-05" db="EMBL/GenBank/DDBJ databases">
        <authorList>
            <person name="Casaregola S."/>
            <person name="Devillers H."/>
            <person name="Grondin C."/>
        </authorList>
    </citation>
    <scope>NUCLEOTIDE SEQUENCE [LARGE SCALE GENOMIC DNA]</scope>
    <source>
        <strain evidence="12 13">CLIB 1767</strain>
    </source>
</reference>
<keyword evidence="7" id="KW-0653">Protein transport</keyword>
<dbReference type="AlphaFoldDB" id="A0A8H2VFJ6"/>
<dbReference type="GO" id="GO:0005789">
    <property type="term" value="C:endoplasmic reticulum membrane"/>
    <property type="evidence" value="ECO:0007669"/>
    <property type="project" value="UniProtKB-SubCell"/>
</dbReference>
<dbReference type="InterPro" id="IPR019150">
    <property type="entry name" value="Vesicle_transport_protein_Use1"/>
</dbReference>
<feature type="region of interest" description="Disordered" evidence="10">
    <location>
        <begin position="96"/>
        <end position="115"/>
    </location>
</feature>
<evidence type="ECO:0000256" key="10">
    <source>
        <dbReference type="SAM" id="MobiDB-lite"/>
    </source>
</evidence>
<dbReference type="Proteomes" id="UP000644660">
    <property type="component" value="Unassembled WGS sequence"/>
</dbReference>
<dbReference type="GO" id="GO:0015031">
    <property type="term" value="P:protein transport"/>
    <property type="evidence" value="ECO:0007669"/>
    <property type="project" value="UniProtKB-KW"/>
</dbReference>
<proteinExistence type="inferred from homology"/>
<evidence type="ECO:0000256" key="5">
    <source>
        <dbReference type="ARBA" id="ARBA00022824"/>
    </source>
</evidence>
<evidence type="ECO:0000256" key="1">
    <source>
        <dbReference type="ARBA" id="ARBA00004163"/>
    </source>
</evidence>
<dbReference type="Pfam" id="PF09753">
    <property type="entry name" value="Use1"/>
    <property type="match status" value="1"/>
</dbReference>
<accession>A0A8H2VFJ6</accession>
<evidence type="ECO:0000256" key="7">
    <source>
        <dbReference type="ARBA" id="ARBA00022927"/>
    </source>
</evidence>
<dbReference type="OrthoDB" id="4008582at2759"/>
<dbReference type="PANTHER" id="PTHR13050">
    <property type="entry name" value="USE1-LIKE PROTEIN"/>
    <property type="match status" value="1"/>
</dbReference>
<evidence type="ECO:0000313" key="13">
    <source>
        <dbReference type="Proteomes" id="UP000644660"/>
    </source>
</evidence>
<keyword evidence="5" id="KW-0256">Endoplasmic reticulum</keyword>
<gene>
    <name evidence="12" type="ORF">KABA2_04S02288</name>
</gene>
<evidence type="ECO:0000256" key="11">
    <source>
        <dbReference type="SAM" id="Phobius"/>
    </source>
</evidence>
<keyword evidence="8 11" id="KW-1133">Transmembrane helix</keyword>
<evidence type="ECO:0000256" key="9">
    <source>
        <dbReference type="ARBA" id="ARBA00023136"/>
    </source>
</evidence>
<keyword evidence="9 11" id="KW-0472">Membrane</keyword>